<evidence type="ECO:0000256" key="2">
    <source>
        <dbReference type="SAM" id="Phobius"/>
    </source>
</evidence>
<keyword evidence="2" id="KW-0812">Transmembrane</keyword>
<dbReference type="InterPro" id="IPR050154">
    <property type="entry name" value="UbiB_kinase"/>
</dbReference>
<dbReference type="InterPro" id="IPR004147">
    <property type="entry name" value="ABC1_dom"/>
</dbReference>
<keyword evidence="2" id="KW-0472">Membrane</keyword>
<dbReference type="PANTHER" id="PTHR10566">
    <property type="entry name" value="CHAPERONE-ACTIVITY OF BC1 COMPLEX CABC1 -RELATED"/>
    <property type="match status" value="1"/>
</dbReference>
<feature type="domain" description="Protein kinase" evidence="3">
    <location>
        <begin position="220"/>
        <end position="601"/>
    </location>
</feature>
<comment type="similarity">
    <text evidence="1">Belongs to the protein kinase superfamily. ADCK protein kinase family.</text>
</comment>
<protein>
    <submittedName>
        <fullName evidence="4">AarF/ABC1/UbiB kinase family protein</fullName>
    </submittedName>
</protein>
<evidence type="ECO:0000313" key="4">
    <source>
        <dbReference type="EMBL" id="MBT8797947.1"/>
    </source>
</evidence>
<keyword evidence="5" id="KW-1185">Reference proteome</keyword>
<dbReference type="CDD" id="cd05121">
    <property type="entry name" value="ABC1_ADCK3-like"/>
    <property type="match status" value="1"/>
</dbReference>
<keyword evidence="4" id="KW-0808">Transferase</keyword>
<dbReference type="PANTHER" id="PTHR10566:SF113">
    <property type="entry name" value="PROTEIN ACTIVITY OF BC1 COMPLEX KINASE 7, CHLOROPLASTIC"/>
    <property type="match status" value="1"/>
</dbReference>
<sequence length="659" mass="71658">MSIGLIVLDILIMVAATVAAMALIGAFARRVLGMRVGVGRILLAGIIGLGAGVGFESRFVWGVTDYSPALIPVQIGIILLVAIAFLVIAELIVPQGTIPRPDQWATGVRHGAQRSRRYTELVRIAMRHKLIPFTLDTAPTPAGSAERTRQATALRSALEDAGGALVKLGQILSTRTDVLPIEFTTQLSLLQQNVPPVPWVQIAAELESELGRPLTSVFTTIDETPLAAASIGQLHLATLVTGERVAVKVQRPGIVPLVERDIDITRRVAKRLVESTTWARQFGLGDLAESLALNLVDELDYRIEASNIAAMEFTQGHHPPAERVRIPHRFAGLCTERVLVMEFMPGRTLSDPASVSTLDDATRTALASGLFRSSLTQIMDDGVFHSDLHPGNVMLTPEHELALIDFGSVGRLDSEVRAHITDVLLAFARSDSRAFADSLMAFVELPDDLDEVALRRQIGDFMSRHLGPGAAIDVSAFTRIIFVLSENRLTVPAELTVAFRAVATLEGTLRVLSPDFDFVAEAARYARERVASAQRPRAIVGAVTDELAGLLPLVRRLPYRVDRITGDLADGRLSVNVRLFADRRDRSLLREVTSLAALTFLAGVFGIMASMLLTTTVGPAITDTISLFQLFGYLLVVASGVLTLRVLFDVFRRRDQYRG</sequence>
<evidence type="ECO:0000313" key="5">
    <source>
        <dbReference type="Proteomes" id="UP000740605"/>
    </source>
</evidence>
<reference evidence="4 5" key="1">
    <citation type="submission" date="2021-03" db="EMBL/GenBank/DDBJ databases">
        <title>Microbacterium pauli sp. nov., isolated from microfiltered milk.</title>
        <authorList>
            <person name="Bellassi P."/>
            <person name="Fontana A."/>
            <person name="Callegari M.L."/>
            <person name="Lorenzo M."/>
            <person name="Cappa F."/>
        </authorList>
    </citation>
    <scope>NUCLEOTIDE SEQUENCE [LARGE SCALE GENOMIC DNA]</scope>
    <source>
        <strain evidence="4 5">DSM 18909</strain>
    </source>
</reference>
<feature type="transmembrane region" description="Helical" evidence="2">
    <location>
        <begin position="6"/>
        <end position="28"/>
    </location>
</feature>
<dbReference type="GO" id="GO:0016301">
    <property type="term" value="F:kinase activity"/>
    <property type="evidence" value="ECO:0007669"/>
    <property type="project" value="UniProtKB-KW"/>
</dbReference>
<feature type="transmembrane region" description="Helical" evidence="2">
    <location>
        <begin position="625"/>
        <end position="648"/>
    </location>
</feature>
<evidence type="ECO:0000259" key="3">
    <source>
        <dbReference type="PROSITE" id="PS50011"/>
    </source>
</evidence>
<dbReference type="RefSeq" id="WP_215487187.1">
    <property type="nucleotide sequence ID" value="NZ_BAAAPJ010000002.1"/>
</dbReference>
<feature type="transmembrane region" description="Helical" evidence="2">
    <location>
        <begin position="592"/>
        <end position="613"/>
    </location>
</feature>
<proteinExistence type="inferred from homology"/>
<keyword evidence="4" id="KW-0418">Kinase</keyword>
<comment type="caution">
    <text evidence="4">The sequence shown here is derived from an EMBL/GenBank/DDBJ whole genome shotgun (WGS) entry which is preliminary data.</text>
</comment>
<dbReference type="Proteomes" id="UP000740605">
    <property type="component" value="Unassembled WGS sequence"/>
</dbReference>
<feature type="transmembrane region" description="Helical" evidence="2">
    <location>
        <begin position="40"/>
        <end position="61"/>
    </location>
</feature>
<dbReference type="EMBL" id="JAFLHG010000006">
    <property type="protein sequence ID" value="MBT8797947.1"/>
    <property type="molecule type" value="Genomic_DNA"/>
</dbReference>
<dbReference type="InterPro" id="IPR000719">
    <property type="entry name" value="Prot_kinase_dom"/>
</dbReference>
<dbReference type="InterPro" id="IPR011009">
    <property type="entry name" value="Kinase-like_dom_sf"/>
</dbReference>
<organism evidence="4 5">
    <name type="scientific">Microbacterium flavum</name>
    <dbReference type="NCBI Taxonomy" id="415216"/>
    <lineage>
        <taxon>Bacteria</taxon>
        <taxon>Bacillati</taxon>
        <taxon>Actinomycetota</taxon>
        <taxon>Actinomycetes</taxon>
        <taxon>Micrococcales</taxon>
        <taxon>Microbacteriaceae</taxon>
        <taxon>Microbacterium</taxon>
    </lineage>
</organism>
<dbReference type="PROSITE" id="PS50011">
    <property type="entry name" value="PROTEIN_KINASE_DOM"/>
    <property type="match status" value="1"/>
</dbReference>
<keyword evidence="2" id="KW-1133">Transmembrane helix</keyword>
<feature type="transmembrane region" description="Helical" evidence="2">
    <location>
        <begin position="73"/>
        <end position="93"/>
    </location>
</feature>
<dbReference type="SUPFAM" id="SSF56112">
    <property type="entry name" value="Protein kinase-like (PK-like)"/>
    <property type="match status" value="1"/>
</dbReference>
<accession>A0ABS5XVJ5</accession>
<dbReference type="Pfam" id="PF03109">
    <property type="entry name" value="ABC1"/>
    <property type="match status" value="1"/>
</dbReference>
<gene>
    <name evidence="4" type="ORF">J0P97_07675</name>
</gene>
<dbReference type="Gene3D" id="1.10.510.10">
    <property type="entry name" value="Transferase(Phosphotransferase) domain 1"/>
    <property type="match status" value="1"/>
</dbReference>
<evidence type="ECO:0000256" key="1">
    <source>
        <dbReference type="ARBA" id="ARBA00009670"/>
    </source>
</evidence>
<name>A0ABS5XVJ5_9MICO</name>